<reference evidence="13" key="1">
    <citation type="submission" date="2013-05" db="EMBL/GenBank/DDBJ databases">
        <authorList>
            <person name="Yim A.K.Y."/>
            <person name="Chan T.F."/>
            <person name="Ji K.M."/>
            <person name="Liu X.Y."/>
            <person name="Zhou J.W."/>
            <person name="Li R.Q."/>
            <person name="Yang K.Y."/>
            <person name="Li J."/>
            <person name="Li M."/>
            <person name="Law P.T.W."/>
            <person name="Wu Y.L."/>
            <person name="Cai Z.L."/>
            <person name="Qin H."/>
            <person name="Bao Y."/>
            <person name="Leung R.K.K."/>
            <person name="Ng P.K.S."/>
            <person name="Zou J."/>
            <person name="Zhong X.J."/>
            <person name="Ran P.X."/>
            <person name="Zhong N.S."/>
            <person name="Liu Z.G."/>
            <person name="Tsui S.K.W."/>
        </authorList>
    </citation>
    <scope>NUCLEOTIDE SEQUENCE</scope>
    <source>
        <strain evidence="13">Derf</strain>
        <tissue evidence="13">Whole organism</tissue>
    </source>
</reference>
<feature type="compositionally biased region" description="Basic and acidic residues" evidence="11">
    <location>
        <begin position="713"/>
        <end position="724"/>
    </location>
</feature>
<evidence type="ECO:0000256" key="9">
    <source>
        <dbReference type="ARBA" id="ARBA00023242"/>
    </source>
</evidence>
<gene>
    <name evidence="13" type="ORF">DERF_001439</name>
</gene>
<feature type="region of interest" description="Disordered" evidence="11">
    <location>
        <begin position="1"/>
        <end position="82"/>
    </location>
</feature>
<dbReference type="CDD" id="cd11406">
    <property type="entry name" value="bHLHzip_Max"/>
    <property type="match status" value="1"/>
</dbReference>
<dbReference type="Gene3D" id="4.10.280.10">
    <property type="entry name" value="Helix-loop-helix DNA-binding domain"/>
    <property type="match status" value="1"/>
</dbReference>
<feature type="region of interest" description="Disordered" evidence="11">
    <location>
        <begin position="667"/>
        <end position="808"/>
    </location>
</feature>
<feature type="compositionally biased region" description="Low complexity" evidence="11">
    <location>
        <begin position="637"/>
        <end position="649"/>
    </location>
</feature>
<sequence length="952" mass="102818">MDMLSDEGDLYSDEDESQYMQGGGANMASGSGSDSGRNDRNIPSAADRRAHHNALERKRRDHIKDSFSSLRDSVPSLHGEKASRAQILKKAAEYIQFMRKKTTNIATDIDEIKKQNKMLEEQILKFEKRGLTLSPTPSSASSTPKQTLLSPNNNSNSFYGDLSENSNESNVTNNSDLNLTMNGVITDNGGNGRLTDSPLLSQSSASVTPTVVSMNPSTIVQRQPTGRQINPSVQPLTTQQAQLLINGNTSGPTVRSVVKNGSSTIIVQNPQIKSTPNGPHVIHLSTNNNNSNTATATPIIISTTSLANTNGTSGAIAANGNATYTVLNAKTTGGGAALSLAPNTMTTAATNGAYRTVVVQPATAATLAQQSSLSGGTTTPNIHIVSTIPNTYSGRVGTSTGTTKRFKISTTTTTPSADSIVEVNNNNNKKNNITSSPSNTSTIINTSTGSGSTNVSNNKTFNITSKIKSKDPHNTGLRSKSKKQSSAHNNDNNINVMKNSKMISTPTSSSTAAVALDFQEDFVMSLDSKIGSTIFVRPNIKDIDIDTYTHSNKRNASRFLKLKAACQKPDLDNDKNQMMMKNDTTTTTTASMKSKSKKQPESPNNVDVFCSLPEVHVLDPKSKSKAKKCEKRKSEKTTTIPPISTSSSSCDDDNLLACCLPMDKDKKDLDMKSKDSSKKHHPHHHSHHSHSHSKKYDDDNERLTPSSAATKSGKKEKESKDRKQFSTKSTDNNPQSSSLDKSNSSCVQGIESLRKDLGLQSTRKPELFRKKSPISSSVKKKSDRKKLIANNNSSAIVGDPFVTGRSNLSGVDTRKFKINKCTSGNVTFHNADLSNTSMMSSGGGGGGGRKNTAEPEMKKKSDKDDKQMFSSMNKSKNMESFKRKIKEKSQHNDDKPTITIEQQSKISNHISKTESSKIHTLTSDDQYNSGFISALSKASSTSSKDDDNNDKK</sequence>
<keyword evidence="6" id="KW-0238">DNA-binding</keyword>
<feature type="compositionally biased region" description="Basic and acidic residues" evidence="11">
    <location>
        <begin position="667"/>
        <end position="676"/>
    </location>
</feature>
<dbReference type="PANTHER" id="PTHR10328">
    <property type="entry name" value="PROTEIN MAX MYC-ASSOCIATED FACTOR X"/>
    <property type="match status" value="1"/>
</dbReference>
<evidence type="ECO:0000256" key="2">
    <source>
        <dbReference type="ARBA" id="ARBA00017633"/>
    </source>
</evidence>
<feature type="compositionally biased region" description="Basic and acidic residues" evidence="11">
    <location>
        <begin position="851"/>
        <end position="867"/>
    </location>
</feature>
<evidence type="ECO:0000256" key="3">
    <source>
        <dbReference type="ARBA" id="ARBA00022491"/>
    </source>
</evidence>
<dbReference type="GO" id="GO:0003700">
    <property type="term" value="F:DNA-binding transcription factor activity"/>
    <property type="evidence" value="ECO:0007669"/>
    <property type="project" value="TreeGrafter"/>
</dbReference>
<evidence type="ECO:0000256" key="7">
    <source>
        <dbReference type="ARBA" id="ARBA00023159"/>
    </source>
</evidence>
<feature type="compositionally biased region" description="Basic and acidic residues" evidence="11">
    <location>
        <begin position="876"/>
        <end position="896"/>
    </location>
</feature>
<feature type="compositionally biased region" description="Polar residues" evidence="11">
    <location>
        <begin position="486"/>
        <end position="495"/>
    </location>
</feature>
<dbReference type="EMBL" id="ASGP02000001">
    <property type="protein sequence ID" value="KAH9527425.1"/>
    <property type="molecule type" value="Genomic_DNA"/>
</dbReference>
<comment type="similarity">
    <text evidence="1">Belongs to the MAX family.</text>
</comment>
<feature type="compositionally biased region" description="Low complexity" evidence="11">
    <location>
        <begin position="26"/>
        <end position="35"/>
    </location>
</feature>
<feature type="compositionally biased region" description="Polar residues" evidence="11">
    <location>
        <begin position="145"/>
        <end position="158"/>
    </location>
</feature>
<feature type="compositionally biased region" description="Polar residues" evidence="11">
    <location>
        <begin position="726"/>
        <end position="747"/>
    </location>
</feature>
<feature type="compositionally biased region" description="Low complexity" evidence="11">
    <location>
        <begin position="163"/>
        <end position="175"/>
    </location>
</feature>
<feature type="compositionally biased region" description="Polar residues" evidence="11">
    <location>
        <begin position="198"/>
        <end position="234"/>
    </location>
</feature>
<keyword evidence="3" id="KW-0678">Repressor</keyword>
<feature type="compositionally biased region" description="Polar residues" evidence="11">
    <location>
        <begin position="899"/>
        <end position="910"/>
    </location>
</feature>
<feature type="domain" description="BHLH" evidence="12">
    <location>
        <begin position="47"/>
        <end position="98"/>
    </location>
</feature>
<feature type="compositionally biased region" description="Polar residues" evidence="11">
    <location>
        <begin position="827"/>
        <end position="836"/>
    </location>
</feature>
<evidence type="ECO:0000313" key="13">
    <source>
        <dbReference type="EMBL" id="KAH9527425.1"/>
    </source>
</evidence>
<name>A0A922LCZ9_DERFA</name>
<keyword evidence="9" id="KW-0539">Nucleus</keyword>
<keyword evidence="7" id="KW-0010">Activator</keyword>
<evidence type="ECO:0000256" key="4">
    <source>
        <dbReference type="ARBA" id="ARBA00022553"/>
    </source>
</evidence>
<evidence type="ECO:0000313" key="14">
    <source>
        <dbReference type="Proteomes" id="UP000790347"/>
    </source>
</evidence>
<dbReference type="SUPFAM" id="SSF47459">
    <property type="entry name" value="HLH, helix-loop-helix DNA-binding domain"/>
    <property type="match status" value="1"/>
</dbReference>
<evidence type="ECO:0000256" key="1">
    <source>
        <dbReference type="ARBA" id="ARBA00007628"/>
    </source>
</evidence>
<dbReference type="PANTHER" id="PTHR10328:SF3">
    <property type="entry name" value="PROTEIN MAX"/>
    <property type="match status" value="1"/>
</dbReference>
<keyword evidence="14" id="KW-1185">Reference proteome</keyword>
<feature type="compositionally biased region" description="Low complexity" evidence="11">
    <location>
        <begin position="576"/>
        <end position="593"/>
    </location>
</feature>
<dbReference type="AlphaFoldDB" id="A0A922LCZ9"/>
<dbReference type="PROSITE" id="PS50888">
    <property type="entry name" value="BHLH"/>
    <property type="match status" value="1"/>
</dbReference>
<keyword evidence="8" id="KW-0804">Transcription</keyword>
<feature type="compositionally biased region" description="Basic residues" evidence="11">
    <location>
        <begin position="677"/>
        <end position="693"/>
    </location>
</feature>
<feature type="compositionally biased region" description="Polar residues" evidence="11">
    <location>
        <begin position="176"/>
        <end position="185"/>
    </location>
</feature>
<keyword evidence="5" id="KW-0805">Transcription regulation</keyword>
<feature type="compositionally biased region" description="Basic and acidic residues" evidence="11">
    <location>
        <begin position="53"/>
        <end position="65"/>
    </location>
</feature>
<comment type="caution">
    <text evidence="13">The sequence shown here is derived from an EMBL/GenBank/DDBJ whole genome shotgun (WGS) entry which is preliminary data.</text>
</comment>
<dbReference type="GO" id="GO:0003677">
    <property type="term" value="F:DNA binding"/>
    <property type="evidence" value="ECO:0007669"/>
    <property type="project" value="UniProtKB-KW"/>
</dbReference>
<evidence type="ECO:0000259" key="12">
    <source>
        <dbReference type="PROSITE" id="PS50888"/>
    </source>
</evidence>
<feature type="compositionally biased region" description="Acidic residues" evidence="11">
    <location>
        <begin position="1"/>
        <end position="17"/>
    </location>
</feature>
<dbReference type="InterPro" id="IPR036638">
    <property type="entry name" value="HLH_DNA-bd_sf"/>
</dbReference>
<protein>
    <recommendedName>
        <fullName evidence="2">Protein max</fullName>
    </recommendedName>
    <alternativeName>
        <fullName evidence="10">Myc-associated factor X</fullName>
    </alternativeName>
</protein>
<dbReference type="Proteomes" id="UP000790347">
    <property type="component" value="Unassembled WGS sequence"/>
</dbReference>
<feature type="region of interest" description="Disordered" evidence="11">
    <location>
        <begin position="409"/>
        <end position="495"/>
    </location>
</feature>
<dbReference type="GO" id="GO:0045944">
    <property type="term" value="P:positive regulation of transcription by RNA polymerase II"/>
    <property type="evidence" value="ECO:0007669"/>
    <property type="project" value="TreeGrafter"/>
</dbReference>
<proteinExistence type="inferred from homology"/>
<evidence type="ECO:0000256" key="5">
    <source>
        <dbReference type="ARBA" id="ARBA00023015"/>
    </source>
</evidence>
<feature type="compositionally biased region" description="Basic and acidic residues" evidence="11">
    <location>
        <begin position="752"/>
        <end position="769"/>
    </location>
</feature>
<dbReference type="GO" id="GO:0046983">
    <property type="term" value="F:protein dimerization activity"/>
    <property type="evidence" value="ECO:0007669"/>
    <property type="project" value="InterPro"/>
</dbReference>
<reference evidence="13" key="2">
    <citation type="journal article" date="2022" name="Res Sq">
        <title>Comparative Genomics Reveals Insights into the Divergent Evolution of Astigmatic Mites and Household Pest Adaptations.</title>
        <authorList>
            <person name="Xiong Q."/>
            <person name="Wan A.T.-Y."/>
            <person name="Liu X.-Y."/>
            <person name="Fung C.S.-H."/>
            <person name="Xiao X."/>
            <person name="Malainual N."/>
            <person name="Hou J."/>
            <person name="Wang L."/>
            <person name="Wang M."/>
            <person name="Yang K."/>
            <person name="Cui Y."/>
            <person name="Leung E."/>
            <person name="Nong W."/>
            <person name="Shin S.-K."/>
            <person name="Au S."/>
            <person name="Jeong K.Y."/>
            <person name="Chew F.T."/>
            <person name="Hui J."/>
            <person name="Leung T.F."/>
            <person name="Tungtrongchitr A."/>
            <person name="Zhong N."/>
            <person name="Liu Z."/>
            <person name="Tsui S."/>
        </authorList>
    </citation>
    <scope>NUCLEOTIDE SEQUENCE</scope>
    <source>
        <strain evidence="13">Derf</strain>
        <tissue evidence="13">Whole organism</tissue>
    </source>
</reference>
<dbReference type="InterPro" id="IPR011598">
    <property type="entry name" value="bHLH_dom"/>
</dbReference>
<feature type="region of interest" description="Disordered" evidence="11">
    <location>
        <begin position="620"/>
        <end position="650"/>
    </location>
</feature>
<dbReference type="FunFam" id="4.10.280.10:FF:000023">
    <property type="entry name" value="MAX isoform 13"/>
    <property type="match status" value="1"/>
</dbReference>
<accession>A0A922LCZ9</accession>
<evidence type="ECO:0000256" key="6">
    <source>
        <dbReference type="ARBA" id="ARBA00023125"/>
    </source>
</evidence>
<feature type="compositionally biased region" description="Low complexity" evidence="11">
    <location>
        <begin position="423"/>
        <end position="460"/>
    </location>
</feature>
<organism evidence="13 14">
    <name type="scientific">Dermatophagoides farinae</name>
    <name type="common">American house dust mite</name>
    <dbReference type="NCBI Taxonomy" id="6954"/>
    <lineage>
        <taxon>Eukaryota</taxon>
        <taxon>Metazoa</taxon>
        <taxon>Ecdysozoa</taxon>
        <taxon>Arthropoda</taxon>
        <taxon>Chelicerata</taxon>
        <taxon>Arachnida</taxon>
        <taxon>Acari</taxon>
        <taxon>Acariformes</taxon>
        <taxon>Sarcoptiformes</taxon>
        <taxon>Astigmata</taxon>
        <taxon>Psoroptidia</taxon>
        <taxon>Analgoidea</taxon>
        <taxon>Pyroglyphidae</taxon>
        <taxon>Dermatophagoidinae</taxon>
        <taxon>Dermatophagoides</taxon>
    </lineage>
</organism>
<dbReference type="SMART" id="SM00353">
    <property type="entry name" value="HLH"/>
    <property type="match status" value="1"/>
</dbReference>
<dbReference type="GO" id="GO:0090575">
    <property type="term" value="C:RNA polymerase II transcription regulator complex"/>
    <property type="evidence" value="ECO:0007669"/>
    <property type="project" value="TreeGrafter"/>
</dbReference>
<feature type="compositionally biased region" description="Low complexity" evidence="11">
    <location>
        <begin position="131"/>
        <end position="144"/>
    </location>
</feature>
<dbReference type="Pfam" id="PF00010">
    <property type="entry name" value="HLH"/>
    <property type="match status" value="1"/>
</dbReference>
<evidence type="ECO:0000256" key="8">
    <source>
        <dbReference type="ARBA" id="ARBA00023163"/>
    </source>
</evidence>
<feature type="region of interest" description="Disordered" evidence="11">
    <location>
        <begin position="130"/>
        <end position="234"/>
    </location>
</feature>
<keyword evidence="4" id="KW-0597">Phosphoprotein</keyword>
<feature type="region of interest" description="Disordered" evidence="11">
    <location>
        <begin position="827"/>
        <end position="921"/>
    </location>
</feature>
<feature type="region of interest" description="Disordered" evidence="11">
    <location>
        <begin position="570"/>
        <end position="607"/>
    </location>
</feature>
<evidence type="ECO:0000256" key="10">
    <source>
        <dbReference type="ARBA" id="ARBA00029944"/>
    </source>
</evidence>
<evidence type="ECO:0000256" key="11">
    <source>
        <dbReference type="SAM" id="MobiDB-lite"/>
    </source>
</evidence>